<feature type="compositionally biased region" description="Basic and acidic residues" evidence="1">
    <location>
        <begin position="1"/>
        <end position="22"/>
    </location>
</feature>
<evidence type="ECO:0000313" key="3">
    <source>
        <dbReference type="Proteomes" id="UP000054988"/>
    </source>
</evidence>
<reference evidence="2 3" key="1">
    <citation type="submission" date="2015-12" db="EMBL/GenBank/DDBJ databases">
        <title>Draft genome sequence of Moniliophthora roreri, the causal agent of frosty pod rot of cacao.</title>
        <authorList>
            <person name="Aime M.C."/>
            <person name="Diaz-Valderrama J.R."/>
            <person name="Kijpornyongpan T."/>
            <person name="Phillips-Mora W."/>
        </authorList>
    </citation>
    <scope>NUCLEOTIDE SEQUENCE [LARGE SCALE GENOMIC DNA]</scope>
    <source>
        <strain evidence="2 3">MCA 2952</strain>
    </source>
</reference>
<feature type="region of interest" description="Disordered" evidence="1">
    <location>
        <begin position="1"/>
        <end position="30"/>
    </location>
</feature>
<dbReference type="Proteomes" id="UP000054988">
    <property type="component" value="Unassembled WGS sequence"/>
</dbReference>
<protein>
    <submittedName>
        <fullName evidence="2">Uncharacterized protein</fullName>
    </submittedName>
</protein>
<evidence type="ECO:0000256" key="1">
    <source>
        <dbReference type="SAM" id="MobiDB-lite"/>
    </source>
</evidence>
<proteinExistence type="predicted"/>
<gene>
    <name evidence="2" type="ORF">WG66_325</name>
</gene>
<evidence type="ECO:0000313" key="2">
    <source>
        <dbReference type="EMBL" id="KTB47101.1"/>
    </source>
</evidence>
<sequence length="220" mass="23743">MNTRPENPDRHVTAQTSFERHPTLSNKSYHSSKSIQLASYGQKKHSKDSVFMLLCLKTHYNDRLVYWNMKKYENAYHFPEIEVPKQSGFSAIGRGGRAFNFDLGLEQYQQLAPSTSVIDMCSWCAGGIKGMLDIVKGVIGVEHFGGGSEDSDVSHKVSSVIGHNMLVLLAASGDVVKSVFGIKSGIEHIDGGDMAHNAGGVIGGDMSGSVSVVSSIEGCC</sequence>
<dbReference type="EMBL" id="LATX01000138">
    <property type="protein sequence ID" value="KTB47101.1"/>
    <property type="molecule type" value="Genomic_DNA"/>
</dbReference>
<dbReference type="AlphaFoldDB" id="A0A0W0GEW6"/>
<comment type="caution">
    <text evidence="2">The sequence shown here is derived from an EMBL/GenBank/DDBJ whole genome shotgun (WGS) entry which is preliminary data.</text>
</comment>
<name>A0A0W0GEW6_MONRR</name>
<organism evidence="2 3">
    <name type="scientific">Moniliophthora roreri</name>
    <name type="common">Frosty pod rot fungus</name>
    <name type="synonym">Monilia roreri</name>
    <dbReference type="NCBI Taxonomy" id="221103"/>
    <lineage>
        <taxon>Eukaryota</taxon>
        <taxon>Fungi</taxon>
        <taxon>Dikarya</taxon>
        <taxon>Basidiomycota</taxon>
        <taxon>Agaricomycotina</taxon>
        <taxon>Agaricomycetes</taxon>
        <taxon>Agaricomycetidae</taxon>
        <taxon>Agaricales</taxon>
        <taxon>Marasmiineae</taxon>
        <taxon>Marasmiaceae</taxon>
        <taxon>Moniliophthora</taxon>
    </lineage>
</organism>
<accession>A0A0W0GEW6</accession>